<dbReference type="GO" id="GO:0005814">
    <property type="term" value="C:centriole"/>
    <property type="evidence" value="ECO:0007669"/>
    <property type="project" value="TreeGrafter"/>
</dbReference>
<keyword evidence="2" id="KW-0963">Cytoplasm</keyword>
<evidence type="ECO:0000256" key="2">
    <source>
        <dbReference type="ARBA" id="ARBA00022490"/>
    </source>
</evidence>
<dbReference type="Gene3D" id="1.10.238.10">
    <property type="entry name" value="EF-hand"/>
    <property type="match status" value="1"/>
</dbReference>
<evidence type="ECO:0000256" key="1">
    <source>
        <dbReference type="ARBA" id="ARBA00004300"/>
    </source>
</evidence>
<evidence type="ECO:0000256" key="3">
    <source>
        <dbReference type="ARBA" id="ARBA00022553"/>
    </source>
</evidence>
<dbReference type="InterPro" id="IPR018247">
    <property type="entry name" value="EF_Hand_1_Ca_BS"/>
</dbReference>
<accession>A0A3Q4B617</accession>
<evidence type="ECO:0000256" key="4">
    <source>
        <dbReference type="ARBA" id="ARBA00022723"/>
    </source>
</evidence>
<keyword evidence="7" id="KW-0472">Membrane</keyword>
<evidence type="ECO:0000256" key="5">
    <source>
        <dbReference type="ARBA" id="ARBA00022837"/>
    </source>
</evidence>
<name>A0A3Q4B617_MOLML</name>
<dbReference type="Pfam" id="PF13405">
    <property type="entry name" value="EF-hand_6"/>
    <property type="match status" value="1"/>
</dbReference>
<dbReference type="InterPro" id="IPR011992">
    <property type="entry name" value="EF-hand-dom_pair"/>
</dbReference>
<keyword evidence="4" id="KW-0479">Metal-binding</keyword>
<sequence>MDDGQEQDQYEERLKEVFNSFDTSGSGSLCLEELSELCQSLHLDDATPALLQTLLQNQDRHTARVSSRFLMLIQPKFVKGSKRYGRRSTPEFTETISDFSEVRNKITVWVFVTSMITVAVGCAGQMHLWNPDEPSTPRRSSVPLSSCLEERLREACGELLMTWDGCADHTELLALCKHLGLELNVDLLDSLNGDGVMNVEEFISRVLNHNKPPTPSSLLFPPIQPFDEGGRRIAAPSVLTSTIGMRLFSTLDDGTGFTPVECILDAWLDEGIENSTEILQALNFNLDGKLSLSDLTTALENELLVAKNGIHQAAVASFKAEIRYLL</sequence>
<reference evidence="9" key="2">
    <citation type="submission" date="2025-09" db="UniProtKB">
        <authorList>
            <consortium name="Ensembl"/>
        </authorList>
    </citation>
    <scope>IDENTIFICATION</scope>
</reference>
<keyword evidence="5" id="KW-0106">Calcium</keyword>
<dbReference type="PANTHER" id="PTHR18905:SF11">
    <property type="entry name" value="NINEIN"/>
    <property type="match status" value="1"/>
</dbReference>
<keyword evidence="3" id="KW-0597">Phosphoprotein</keyword>
<dbReference type="GO" id="GO:0097539">
    <property type="term" value="C:ciliary transition fiber"/>
    <property type="evidence" value="ECO:0007669"/>
    <property type="project" value="TreeGrafter"/>
</dbReference>
<dbReference type="InterPro" id="IPR002048">
    <property type="entry name" value="EF_hand_dom"/>
</dbReference>
<evidence type="ECO:0000313" key="9">
    <source>
        <dbReference type="Ensembl" id="ENSMMOP00000013125.1"/>
    </source>
</evidence>
<dbReference type="Ensembl" id="ENSMMOT00000013337.1">
    <property type="protein sequence ID" value="ENSMMOP00000013125.1"/>
    <property type="gene ID" value="ENSMMOG00000010003.1"/>
</dbReference>
<keyword evidence="7" id="KW-0812">Transmembrane</keyword>
<dbReference type="GO" id="GO:0005509">
    <property type="term" value="F:calcium ion binding"/>
    <property type="evidence" value="ECO:0007669"/>
    <property type="project" value="InterPro"/>
</dbReference>
<protein>
    <recommendedName>
        <fullName evidence="8">EF-hand domain-containing protein</fullName>
    </recommendedName>
</protein>
<evidence type="ECO:0000259" key="8">
    <source>
        <dbReference type="PROSITE" id="PS50222"/>
    </source>
</evidence>
<dbReference type="GO" id="GO:0034454">
    <property type="term" value="P:microtubule anchoring at centrosome"/>
    <property type="evidence" value="ECO:0007669"/>
    <property type="project" value="TreeGrafter"/>
</dbReference>
<dbReference type="SUPFAM" id="SSF47473">
    <property type="entry name" value="EF-hand"/>
    <property type="match status" value="1"/>
</dbReference>
<dbReference type="PANTHER" id="PTHR18905">
    <property type="entry name" value="NINEIN"/>
    <property type="match status" value="1"/>
</dbReference>
<evidence type="ECO:0000313" key="10">
    <source>
        <dbReference type="Proteomes" id="UP000261620"/>
    </source>
</evidence>
<keyword evidence="6" id="KW-0206">Cytoskeleton</keyword>
<dbReference type="SMART" id="SM00054">
    <property type="entry name" value="EFh"/>
    <property type="match status" value="1"/>
</dbReference>
<dbReference type="PROSITE" id="PS50222">
    <property type="entry name" value="EF_HAND_2"/>
    <property type="match status" value="1"/>
</dbReference>
<feature type="domain" description="EF-hand" evidence="8">
    <location>
        <begin position="9"/>
        <end position="44"/>
    </location>
</feature>
<dbReference type="PROSITE" id="PS00018">
    <property type="entry name" value="EF_HAND_1"/>
    <property type="match status" value="1"/>
</dbReference>
<evidence type="ECO:0000256" key="6">
    <source>
        <dbReference type="ARBA" id="ARBA00023212"/>
    </source>
</evidence>
<evidence type="ECO:0000256" key="7">
    <source>
        <dbReference type="SAM" id="Phobius"/>
    </source>
</evidence>
<dbReference type="GO" id="GO:0051642">
    <property type="term" value="P:centrosome localization"/>
    <property type="evidence" value="ECO:0007669"/>
    <property type="project" value="TreeGrafter"/>
</dbReference>
<proteinExistence type="predicted"/>
<keyword evidence="7" id="KW-1133">Transmembrane helix</keyword>
<dbReference type="AlphaFoldDB" id="A0A3Q4B617"/>
<dbReference type="GO" id="GO:0097431">
    <property type="term" value="C:mitotic spindle pole"/>
    <property type="evidence" value="ECO:0007669"/>
    <property type="project" value="TreeGrafter"/>
</dbReference>
<reference evidence="9" key="1">
    <citation type="submission" date="2025-08" db="UniProtKB">
        <authorList>
            <consortium name="Ensembl"/>
        </authorList>
    </citation>
    <scope>IDENTIFICATION</scope>
</reference>
<dbReference type="GO" id="GO:0090222">
    <property type="term" value="P:centrosome-templated microtubule nucleation"/>
    <property type="evidence" value="ECO:0007669"/>
    <property type="project" value="TreeGrafter"/>
</dbReference>
<organism evidence="9 10">
    <name type="scientific">Mola mola</name>
    <name type="common">Ocean sunfish</name>
    <name type="synonym">Tetraodon mola</name>
    <dbReference type="NCBI Taxonomy" id="94237"/>
    <lineage>
        <taxon>Eukaryota</taxon>
        <taxon>Metazoa</taxon>
        <taxon>Chordata</taxon>
        <taxon>Craniata</taxon>
        <taxon>Vertebrata</taxon>
        <taxon>Euteleostomi</taxon>
        <taxon>Actinopterygii</taxon>
        <taxon>Neopterygii</taxon>
        <taxon>Teleostei</taxon>
        <taxon>Neoteleostei</taxon>
        <taxon>Acanthomorphata</taxon>
        <taxon>Eupercaria</taxon>
        <taxon>Tetraodontiformes</taxon>
        <taxon>Molidae</taxon>
        <taxon>Mola</taxon>
    </lineage>
</organism>
<dbReference type="Proteomes" id="UP000261620">
    <property type="component" value="Unplaced"/>
</dbReference>
<keyword evidence="10" id="KW-1185">Reference proteome</keyword>
<dbReference type="GO" id="GO:0000242">
    <property type="term" value="C:pericentriolar material"/>
    <property type="evidence" value="ECO:0007669"/>
    <property type="project" value="TreeGrafter"/>
</dbReference>
<comment type="subcellular location">
    <subcellularLocation>
        <location evidence="1">Cytoplasm</location>
        <location evidence="1">Cytoskeleton</location>
        <location evidence="1">Microtubule organizing center</location>
        <location evidence="1">Centrosome</location>
    </subcellularLocation>
</comment>
<feature type="transmembrane region" description="Helical" evidence="7">
    <location>
        <begin position="106"/>
        <end position="129"/>
    </location>
</feature>